<dbReference type="InterPro" id="IPR050975">
    <property type="entry name" value="Sleep_regulator"/>
</dbReference>
<evidence type="ECO:0008006" key="6">
    <source>
        <dbReference type="Google" id="ProtNLM"/>
    </source>
</evidence>
<keyword evidence="5" id="KW-1185">Reference proteome</keyword>
<protein>
    <recommendedName>
        <fullName evidence="6">UPAR/Ly6 domain-containing protein</fullName>
    </recommendedName>
</protein>
<evidence type="ECO:0000256" key="1">
    <source>
        <dbReference type="ARBA" id="ARBA00022729"/>
    </source>
</evidence>
<dbReference type="InterPro" id="IPR031424">
    <property type="entry name" value="QVR-like"/>
</dbReference>
<feature type="chain" id="PRO_5040730413" description="UPAR/Ly6 domain-containing protein" evidence="3">
    <location>
        <begin position="21"/>
        <end position="813"/>
    </location>
</feature>
<name>A0A9X6NF42_HYPEX</name>
<organism evidence="4 5">
    <name type="scientific">Hypsibius exemplaris</name>
    <name type="common">Freshwater tardigrade</name>
    <dbReference type="NCBI Taxonomy" id="2072580"/>
    <lineage>
        <taxon>Eukaryota</taxon>
        <taxon>Metazoa</taxon>
        <taxon>Ecdysozoa</taxon>
        <taxon>Tardigrada</taxon>
        <taxon>Eutardigrada</taxon>
        <taxon>Parachela</taxon>
        <taxon>Hypsibioidea</taxon>
        <taxon>Hypsibiidae</taxon>
        <taxon>Hypsibius</taxon>
    </lineage>
</organism>
<comment type="caution">
    <text evidence="4">The sequence shown here is derived from an EMBL/GenBank/DDBJ whole genome shotgun (WGS) entry which is preliminary data.</text>
</comment>
<dbReference type="GO" id="GO:0030431">
    <property type="term" value="P:sleep"/>
    <property type="evidence" value="ECO:0007669"/>
    <property type="project" value="InterPro"/>
</dbReference>
<dbReference type="EMBL" id="MTYJ01000252">
    <property type="protein sequence ID" value="OWA52124.1"/>
    <property type="molecule type" value="Genomic_DNA"/>
</dbReference>
<dbReference type="Pfam" id="PF17064">
    <property type="entry name" value="QVR"/>
    <property type="match status" value="2"/>
</dbReference>
<keyword evidence="1 3" id="KW-0732">Signal</keyword>
<evidence type="ECO:0000256" key="2">
    <source>
        <dbReference type="ARBA" id="ARBA00023180"/>
    </source>
</evidence>
<evidence type="ECO:0000256" key="3">
    <source>
        <dbReference type="SAM" id="SignalP"/>
    </source>
</evidence>
<gene>
    <name evidence="4" type="ORF">BV898_16585</name>
</gene>
<keyword evidence="2" id="KW-0325">Glycoprotein</keyword>
<dbReference type="AlphaFoldDB" id="A0A9X6NF42"/>
<sequence length="813" mass="83661">MKHFLWIVLLAISLAADGIALRCYVCNSHTAGSITTTNPKCHDPFSEDGAAMVECATSCQTTRATATHPVHGVQYFTERQCAATIGTVGCTTQMVADVPYLRICHCDSDLCNAAPADVVPEVSTTAVVAATTPPAPEIIQCYECNFPTDVIFEGTIDRRCNDPSSEVGIATVDCAGSCGMYILTFSATVGIPHLAGQTVTSRRCESTLGLENGCHHFVDSIGVGLTQSICYCSNHLCNDSPVGPTAPAVTVPVVTLSCYQCQHTEGEPESASNQRNCADPFNSTSIAVVTDIGGRPCVLCAAAQVTIGSKTATIRGCLATEPSAGESGGVIGCNTNNCNGGPATVVTVSPALTTSSPTAAVPGLSCYQCIYSDGEPDSAENQKNCADPFDGQGILTVTSAAPGYPCVSCAAVKYILNGNVTTARNCLPVELPLGQEQGIVVCKTDYCNSRPATLITLPTDVTVPTTAQSVVTAPIAEGLSCYQCTYTAGQPASAYNQRNCLDPFNPEGITMVTSSAPGYPCIACATVQATIDGNATIVRICLVSELPDGQEGGIVVCRTDNCNGGPATIVTLPPLTVTDPTILPTATMPAATLHCYNCTYSEGQVESAVNQRNCADPFNSEGIATITSFSADFPCTACVSFTFELNGNVSTYRSCVGAEVPIGEGGLYCHTDHCNGGPAAAFTLPPAATTVGDPSTQSVTTGDTVTEIVTATQVVTIAEEVTDAVTDAITEAVTEAVTDAVTEAVTDAVTEAVTDAVTDFVTEAVTDAVTDAVTEAVTVSRVTGVPIAVTQSSGSAKMAGTVALVLFTLFTST</sequence>
<dbReference type="Proteomes" id="UP000192578">
    <property type="component" value="Unassembled WGS sequence"/>
</dbReference>
<feature type="signal peptide" evidence="3">
    <location>
        <begin position="1"/>
        <end position="20"/>
    </location>
</feature>
<dbReference type="GO" id="GO:0032222">
    <property type="term" value="P:regulation of synaptic transmission, cholinergic"/>
    <property type="evidence" value="ECO:0007669"/>
    <property type="project" value="InterPro"/>
</dbReference>
<dbReference type="PANTHER" id="PTHR33562">
    <property type="entry name" value="ATILLA, ISOFORM B-RELATED-RELATED"/>
    <property type="match status" value="1"/>
</dbReference>
<accession>A0A9X6NF42</accession>
<reference evidence="5" key="1">
    <citation type="submission" date="2017-01" db="EMBL/GenBank/DDBJ databases">
        <title>Comparative genomics of anhydrobiosis in the tardigrade Hypsibius dujardini.</title>
        <authorList>
            <person name="Yoshida Y."/>
            <person name="Koutsovoulos G."/>
            <person name="Laetsch D."/>
            <person name="Stevens L."/>
            <person name="Kumar S."/>
            <person name="Horikawa D."/>
            <person name="Ishino K."/>
            <person name="Komine S."/>
            <person name="Tomita M."/>
            <person name="Blaxter M."/>
            <person name="Arakawa K."/>
        </authorList>
    </citation>
    <scope>NUCLEOTIDE SEQUENCE [LARGE SCALE GENOMIC DNA]</scope>
    <source>
        <strain evidence="5">Z151</strain>
    </source>
</reference>
<evidence type="ECO:0000313" key="5">
    <source>
        <dbReference type="Proteomes" id="UP000192578"/>
    </source>
</evidence>
<proteinExistence type="predicted"/>
<evidence type="ECO:0000313" key="4">
    <source>
        <dbReference type="EMBL" id="OWA52124.1"/>
    </source>
</evidence>